<evidence type="ECO:0000313" key="1">
    <source>
        <dbReference type="EMBL" id="CAG8677235.1"/>
    </source>
</evidence>
<reference evidence="1" key="1">
    <citation type="submission" date="2021-06" db="EMBL/GenBank/DDBJ databases">
        <authorList>
            <person name="Kallberg Y."/>
            <person name="Tangrot J."/>
            <person name="Rosling A."/>
        </authorList>
    </citation>
    <scope>NUCLEOTIDE SEQUENCE</scope>
    <source>
        <strain evidence="1">MA461A</strain>
    </source>
</reference>
<comment type="caution">
    <text evidence="1">The sequence shown here is derived from an EMBL/GenBank/DDBJ whole genome shotgun (WGS) entry which is preliminary data.</text>
</comment>
<evidence type="ECO:0000313" key="2">
    <source>
        <dbReference type="Proteomes" id="UP000789920"/>
    </source>
</evidence>
<organism evidence="1 2">
    <name type="scientific">Racocetra persica</name>
    <dbReference type="NCBI Taxonomy" id="160502"/>
    <lineage>
        <taxon>Eukaryota</taxon>
        <taxon>Fungi</taxon>
        <taxon>Fungi incertae sedis</taxon>
        <taxon>Mucoromycota</taxon>
        <taxon>Glomeromycotina</taxon>
        <taxon>Glomeromycetes</taxon>
        <taxon>Diversisporales</taxon>
        <taxon>Gigasporaceae</taxon>
        <taxon>Racocetra</taxon>
    </lineage>
</organism>
<keyword evidence="2" id="KW-1185">Reference proteome</keyword>
<protein>
    <submittedName>
        <fullName evidence="1">31662_t:CDS:1</fullName>
    </submittedName>
</protein>
<accession>A0ACA9NZZ9</accession>
<dbReference type="EMBL" id="CAJVQC010016525">
    <property type="protein sequence ID" value="CAG8677235.1"/>
    <property type="molecule type" value="Genomic_DNA"/>
</dbReference>
<dbReference type="Proteomes" id="UP000789920">
    <property type="component" value="Unassembled WGS sequence"/>
</dbReference>
<sequence>MESENLIGEEDIDIRKRFIKADSIIKKTSLKSLSTFQNKYYSTLIDVKEITKSLKVPTQINYSNLDQLGSSLLELPPNISNLIEDSEASASQKD</sequence>
<name>A0ACA9NZZ9_9GLOM</name>
<gene>
    <name evidence="1" type="ORF">RPERSI_LOCUS8944</name>
</gene>
<proteinExistence type="predicted"/>